<dbReference type="Proteomes" id="UP000799444">
    <property type="component" value="Unassembled WGS sequence"/>
</dbReference>
<organism evidence="1 2">
    <name type="scientific">Polyplosphaeria fusca</name>
    <dbReference type="NCBI Taxonomy" id="682080"/>
    <lineage>
        <taxon>Eukaryota</taxon>
        <taxon>Fungi</taxon>
        <taxon>Dikarya</taxon>
        <taxon>Ascomycota</taxon>
        <taxon>Pezizomycotina</taxon>
        <taxon>Dothideomycetes</taxon>
        <taxon>Pleosporomycetidae</taxon>
        <taxon>Pleosporales</taxon>
        <taxon>Tetraplosphaeriaceae</taxon>
        <taxon>Polyplosphaeria</taxon>
    </lineage>
</organism>
<dbReference type="AlphaFoldDB" id="A0A9P4V1K5"/>
<keyword evidence="2" id="KW-1185">Reference proteome</keyword>
<name>A0A9P4V1K5_9PLEO</name>
<dbReference type="EMBL" id="ML996163">
    <property type="protein sequence ID" value="KAF2733306.1"/>
    <property type="molecule type" value="Genomic_DNA"/>
</dbReference>
<accession>A0A9P4V1K5</accession>
<protein>
    <submittedName>
        <fullName evidence="1">Uncharacterized protein</fullName>
    </submittedName>
</protein>
<reference evidence="1" key="1">
    <citation type="journal article" date="2020" name="Stud. Mycol.">
        <title>101 Dothideomycetes genomes: a test case for predicting lifestyles and emergence of pathogens.</title>
        <authorList>
            <person name="Haridas S."/>
            <person name="Albert R."/>
            <person name="Binder M."/>
            <person name="Bloem J."/>
            <person name="Labutti K."/>
            <person name="Salamov A."/>
            <person name="Andreopoulos B."/>
            <person name="Baker S."/>
            <person name="Barry K."/>
            <person name="Bills G."/>
            <person name="Bluhm B."/>
            <person name="Cannon C."/>
            <person name="Castanera R."/>
            <person name="Culley D."/>
            <person name="Daum C."/>
            <person name="Ezra D."/>
            <person name="Gonzalez J."/>
            <person name="Henrissat B."/>
            <person name="Kuo A."/>
            <person name="Liang C."/>
            <person name="Lipzen A."/>
            <person name="Lutzoni F."/>
            <person name="Magnuson J."/>
            <person name="Mondo S."/>
            <person name="Nolan M."/>
            <person name="Ohm R."/>
            <person name="Pangilinan J."/>
            <person name="Park H.-J."/>
            <person name="Ramirez L."/>
            <person name="Alfaro M."/>
            <person name="Sun H."/>
            <person name="Tritt A."/>
            <person name="Yoshinaga Y."/>
            <person name="Zwiers L.-H."/>
            <person name="Turgeon B."/>
            <person name="Goodwin S."/>
            <person name="Spatafora J."/>
            <person name="Crous P."/>
            <person name="Grigoriev I."/>
        </authorList>
    </citation>
    <scope>NUCLEOTIDE SEQUENCE</scope>
    <source>
        <strain evidence="1">CBS 125425</strain>
    </source>
</reference>
<comment type="caution">
    <text evidence="1">The sequence shown here is derived from an EMBL/GenBank/DDBJ whole genome shotgun (WGS) entry which is preliminary data.</text>
</comment>
<evidence type="ECO:0000313" key="1">
    <source>
        <dbReference type="EMBL" id="KAF2733306.1"/>
    </source>
</evidence>
<sequence length="130" mass="14037">MPPCVGLQPSPAAQRAVSHLQQSAEKRGMSGVGGAVEALRHRDRAWPKALRRAAYYYTIPTPTYSLPTSSCPAPTSPLCPPRPARICTLLLYPPRPPTRTSSARRDSLLPPPLCAASQLSIHISLLATHH</sequence>
<gene>
    <name evidence="1" type="ORF">EJ04DRAFT_274847</name>
</gene>
<evidence type="ECO:0000313" key="2">
    <source>
        <dbReference type="Proteomes" id="UP000799444"/>
    </source>
</evidence>
<proteinExistence type="predicted"/>